<organism evidence="1 2">
    <name type="scientific">Quercus suber</name>
    <name type="common">Cork oak</name>
    <dbReference type="NCBI Taxonomy" id="58331"/>
    <lineage>
        <taxon>Eukaryota</taxon>
        <taxon>Viridiplantae</taxon>
        <taxon>Streptophyta</taxon>
        <taxon>Embryophyta</taxon>
        <taxon>Tracheophyta</taxon>
        <taxon>Spermatophyta</taxon>
        <taxon>Magnoliopsida</taxon>
        <taxon>eudicotyledons</taxon>
        <taxon>Gunneridae</taxon>
        <taxon>Pentapetalae</taxon>
        <taxon>rosids</taxon>
        <taxon>fabids</taxon>
        <taxon>Fagales</taxon>
        <taxon>Fagaceae</taxon>
        <taxon>Quercus</taxon>
    </lineage>
</organism>
<dbReference type="EMBL" id="PKMF04000256">
    <property type="protein sequence ID" value="KAK7840659.1"/>
    <property type="molecule type" value="Genomic_DNA"/>
</dbReference>
<name>A0AAW0KQ93_QUESU</name>
<evidence type="ECO:0000313" key="2">
    <source>
        <dbReference type="Proteomes" id="UP000237347"/>
    </source>
</evidence>
<protein>
    <submittedName>
        <fullName evidence="1">Abc transporter g family member 35</fullName>
    </submittedName>
</protein>
<gene>
    <name evidence="1" type="primary">ABCG35</name>
    <name evidence="1" type="ORF">CFP56_016346</name>
</gene>
<sequence length="60" mass="6592">MNRLVSYLGILLVSLTPNAMLSTILSSAFYTIFNLFAGFLIPIPYYSCSKFQSGGYGCII</sequence>
<dbReference type="Proteomes" id="UP000237347">
    <property type="component" value="Unassembled WGS sequence"/>
</dbReference>
<dbReference type="AlphaFoldDB" id="A0AAW0KQ93"/>
<comment type="caution">
    <text evidence="1">The sequence shown here is derived from an EMBL/GenBank/DDBJ whole genome shotgun (WGS) entry which is preliminary data.</text>
</comment>
<evidence type="ECO:0000313" key="1">
    <source>
        <dbReference type="EMBL" id="KAK7840659.1"/>
    </source>
</evidence>
<reference evidence="1 2" key="1">
    <citation type="journal article" date="2018" name="Sci. Data">
        <title>The draft genome sequence of cork oak.</title>
        <authorList>
            <person name="Ramos A.M."/>
            <person name="Usie A."/>
            <person name="Barbosa P."/>
            <person name="Barros P.M."/>
            <person name="Capote T."/>
            <person name="Chaves I."/>
            <person name="Simoes F."/>
            <person name="Abreu I."/>
            <person name="Carrasquinho I."/>
            <person name="Faro C."/>
            <person name="Guimaraes J.B."/>
            <person name="Mendonca D."/>
            <person name="Nobrega F."/>
            <person name="Rodrigues L."/>
            <person name="Saibo N.J.M."/>
            <person name="Varela M.C."/>
            <person name="Egas C."/>
            <person name="Matos J."/>
            <person name="Miguel C.M."/>
            <person name="Oliveira M.M."/>
            <person name="Ricardo C.P."/>
            <person name="Goncalves S."/>
        </authorList>
    </citation>
    <scope>NUCLEOTIDE SEQUENCE [LARGE SCALE GENOMIC DNA]</scope>
    <source>
        <strain evidence="2">cv. HL8</strain>
    </source>
</reference>
<accession>A0AAW0KQ93</accession>
<proteinExistence type="predicted"/>
<keyword evidence="2" id="KW-1185">Reference proteome</keyword>